<dbReference type="RefSeq" id="WP_089057334.1">
    <property type="nucleotide sequence ID" value="NZ_CP100442.1"/>
</dbReference>
<dbReference type="Pfam" id="PF14730">
    <property type="entry name" value="DUF4468"/>
    <property type="match status" value="1"/>
</dbReference>
<keyword evidence="1" id="KW-0732">Signal</keyword>
<dbReference type="EMBL" id="MUHD01000014">
    <property type="protein sequence ID" value="OXB08880.1"/>
    <property type="molecule type" value="Genomic_DNA"/>
</dbReference>
<feature type="signal peptide" evidence="1">
    <location>
        <begin position="1"/>
        <end position="18"/>
    </location>
</feature>
<dbReference type="Proteomes" id="UP000198381">
    <property type="component" value="Unassembled WGS sequence"/>
</dbReference>
<evidence type="ECO:0000313" key="4">
    <source>
        <dbReference type="Proteomes" id="UP000198381"/>
    </source>
</evidence>
<evidence type="ECO:0000259" key="2">
    <source>
        <dbReference type="Pfam" id="PF14730"/>
    </source>
</evidence>
<reference evidence="3 4" key="1">
    <citation type="submission" date="2016-11" db="EMBL/GenBank/DDBJ databases">
        <title>Whole genomes of Flavobacteriaceae.</title>
        <authorList>
            <person name="Stine C."/>
            <person name="Li C."/>
            <person name="Tadesse D."/>
        </authorList>
    </citation>
    <scope>NUCLEOTIDE SEQUENCE [LARGE SCALE GENOMIC DNA]</scope>
    <source>
        <strain evidence="3 4">CCUG 60112</strain>
    </source>
</reference>
<feature type="domain" description="DUF4468" evidence="2">
    <location>
        <begin position="43"/>
        <end position="127"/>
    </location>
</feature>
<name>A0ABX4CWA4_9FLAO</name>
<dbReference type="CDD" id="cd12190">
    <property type="entry name" value="Bacova_04320_like"/>
    <property type="match status" value="1"/>
</dbReference>
<feature type="chain" id="PRO_5045225560" description="DUF4468 domain-containing protein" evidence="1">
    <location>
        <begin position="19"/>
        <end position="198"/>
    </location>
</feature>
<evidence type="ECO:0000313" key="3">
    <source>
        <dbReference type="EMBL" id="OXB08880.1"/>
    </source>
</evidence>
<keyword evidence="4" id="KW-1185">Reference proteome</keyword>
<dbReference type="Gene3D" id="3.30.530.80">
    <property type="match status" value="1"/>
</dbReference>
<accession>A0ABX4CWA4</accession>
<organism evidence="3 4">
    <name type="scientific">Flavobacterium plurextorum</name>
    <dbReference type="NCBI Taxonomy" id="1114867"/>
    <lineage>
        <taxon>Bacteria</taxon>
        <taxon>Pseudomonadati</taxon>
        <taxon>Bacteroidota</taxon>
        <taxon>Flavobacteriia</taxon>
        <taxon>Flavobacteriales</taxon>
        <taxon>Flavobacteriaceae</taxon>
        <taxon>Flavobacterium</taxon>
    </lineage>
</organism>
<sequence>MKKILLCVFLICNSFVFAQSKKEMLAEMDGKYNVDDNNNVTITKIIEIDGLKKEEIYPRVLAYFTYNYGNGESVIQVQEKENGLIIGKGIYDNVHIGYSLVTTEIDLWHVIRVDIKDNKVRVFITLTEYKTKTMGGNTPPSYGTLKVSDSYPINPKGWQSTIYTKALYKGTKMAYKSIESIEKSIKEGNTNSAENTGW</sequence>
<protein>
    <recommendedName>
        <fullName evidence="2">DUF4468 domain-containing protein</fullName>
    </recommendedName>
</protein>
<proteinExistence type="predicted"/>
<gene>
    <name evidence="3" type="ORF">B0A81_06880</name>
</gene>
<comment type="caution">
    <text evidence="3">The sequence shown here is derived from an EMBL/GenBank/DDBJ whole genome shotgun (WGS) entry which is preliminary data.</text>
</comment>
<evidence type="ECO:0000256" key="1">
    <source>
        <dbReference type="SAM" id="SignalP"/>
    </source>
</evidence>
<dbReference type="InterPro" id="IPR027823">
    <property type="entry name" value="DUF4468"/>
</dbReference>